<dbReference type="NCBIfam" id="NF002068">
    <property type="entry name" value="PRK00911.1"/>
    <property type="match status" value="1"/>
</dbReference>
<keyword evidence="9 19" id="KW-0456">Lyase</keyword>
<dbReference type="PROSITE" id="PS00887">
    <property type="entry name" value="ILVD_EDD_2"/>
    <property type="match status" value="1"/>
</dbReference>
<evidence type="ECO:0000313" key="20">
    <source>
        <dbReference type="Proteomes" id="UP001208689"/>
    </source>
</evidence>
<comment type="cofactor">
    <cofactor evidence="15">
        <name>[2Fe-2S] cluster</name>
        <dbReference type="ChEBI" id="CHEBI:190135"/>
    </cofactor>
</comment>
<dbReference type="InterPro" id="IPR000581">
    <property type="entry name" value="ILV_EDD_N"/>
</dbReference>
<sequence>MEKNSTSSYGLGKIDPRLAYKRALYRGCGYSTEEIKKPHIGIANSFTEANPGHVHLRELAELVKQGVQKGGGTPIEFNTIAICDGIANSGSNSKYVLPSRDIIAASIECQVQAHNFDALICICSCDKIIPGMVMGAIRCNLPTIFLTGGVMAPTEIPGIGIKVTSDIKEAIGEWNAGKIDDETFAKIETHTCSSPGACNMMGTANTMASIVEGMGLSLPNCAMTPAISKERTKLAIETGRQVMQLLKKSLKITDILSKSALLNGIKLGLAIGGSSNMVLHCCAFAYELGFDFSHEIFDELSRTTPLLCKFKPASNWNLSDYYLAGGIPATLKELEEILDGDCITVTGKYLKENITKVKNLNPSIIHSIDHPLNSEGGLAVLKGSLAPEGAIVKQSAVHPNMMVHTGPAKVFQSEEAVKDALLSNQVQPGDVLVIQYEGPKGSPGMRELSLPAAILIGMGLGDSVAMITDGRYSGASRGPCIGHVCPEAQVGGPIGLVQNGDLIEIDIPNRKLNLMVSQEKLNLRRKEWQAPPSKFFRGILALYPKIVSSAKYGAIFRL</sequence>
<keyword evidence="5" id="KW-0479">Metal-binding</keyword>
<accession>A0ABY6HWC4</accession>
<comment type="similarity">
    <text evidence="2">Belongs to the IlvD/Edd family.</text>
</comment>
<evidence type="ECO:0000256" key="10">
    <source>
        <dbReference type="ARBA" id="ARBA00023304"/>
    </source>
</evidence>
<comment type="pathway">
    <text evidence="13">Amino-acid biosynthesis; L-isoleucine biosynthesis; L-isoleucine from 2-oxobutanoate: step 3/4.</text>
</comment>
<comment type="pathway">
    <text evidence="12">Amino-acid biosynthesis; L-valine biosynthesis; L-valine from pyruvate: step 3/4.</text>
</comment>
<feature type="domain" description="Dihydroxy-acid/6-phosphogluconate dehydratase N-terminal" evidence="17">
    <location>
        <begin position="37"/>
        <end position="353"/>
    </location>
</feature>
<dbReference type="EC" id="4.2.1.9" evidence="14 16"/>
<evidence type="ECO:0000259" key="17">
    <source>
        <dbReference type="Pfam" id="PF00920"/>
    </source>
</evidence>
<dbReference type="SUPFAM" id="SSF143975">
    <property type="entry name" value="IlvD/EDD N-terminal domain-like"/>
    <property type="match status" value="1"/>
</dbReference>
<evidence type="ECO:0000256" key="4">
    <source>
        <dbReference type="ARBA" id="ARBA00022714"/>
    </source>
</evidence>
<evidence type="ECO:0000256" key="16">
    <source>
        <dbReference type="NCBIfam" id="TIGR00110"/>
    </source>
</evidence>
<dbReference type="PANTHER" id="PTHR43661:SF3">
    <property type="entry name" value="D-XYLONATE DEHYDRATASE YAGF-RELATED"/>
    <property type="match status" value="1"/>
</dbReference>
<evidence type="ECO:0000256" key="14">
    <source>
        <dbReference type="ARBA" id="ARBA00029490"/>
    </source>
</evidence>
<keyword evidence="10" id="KW-0100">Branched-chain amino acid biosynthesis</keyword>
<dbReference type="InterPro" id="IPR056740">
    <property type="entry name" value="ILV_EDD_C"/>
</dbReference>
<evidence type="ECO:0000256" key="11">
    <source>
        <dbReference type="ARBA" id="ARBA00029304"/>
    </source>
</evidence>
<organism evidence="19 20">
    <name type="scientific">Candidatus Lokiarchaeum ossiferum</name>
    <dbReference type="NCBI Taxonomy" id="2951803"/>
    <lineage>
        <taxon>Archaea</taxon>
        <taxon>Promethearchaeati</taxon>
        <taxon>Promethearchaeota</taxon>
        <taxon>Promethearchaeia</taxon>
        <taxon>Promethearchaeales</taxon>
        <taxon>Promethearchaeaceae</taxon>
        <taxon>Candidatus Lokiarchaeum</taxon>
    </lineage>
</organism>
<evidence type="ECO:0000256" key="3">
    <source>
        <dbReference type="ARBA" id="ARBA00022605"/>
    </source>
</evidence>
<evidence type="ECO:0000256" key="8">
    <source>
        <dbReference type="ARBA" id="ARBA00023014"/>
    </source>
</evidence>
<dbReference type="GO" id="GO:0004160">
    <property type="term" value="F:dihydroxy-acid dehydratase activity"/>
    <property type="evidence" value="ECO:0007669"/>
    <property type="project" value="UniProtKB-EC"/>
</dbReference>
<protein>
    <recommendedName>
        <fullName evidence="14 16">Dihydroxy-acid dehydratase</fullName>
        <ecNumber evidence="14 16">4.2.1.9</ecNumber>
    </recommendedName>
</protein>
<name>A0ABY6HWC4_9ARCH</name>
<keyword evidence="8" id="KW-0411">Iron-sulfur</keyword>
<comment type="cofactor">
    <cofactor evidence="1">
        <name>Mg(2+)</name>
        <dbReference type="ChEBI" id="CHEBI:18420"/>
    </cofactor>
</comment>
<evidence type="ECO:0000256" key="15">
    <source>
        <dbReference type="ARBA" id="ARBA00034078"/>
    </source>
</evidence>
<dbReference type="Proteomes" id="UP001208689">
    <property type="component" value="Chromosome"/>
</dbReference>
<evidence type="ECO:0000256" key="12">
    <source>
        <dbReference type="ARBA" id="ARBA00029436"/>
    </source>
</evidence>
<dbReference type="Pfam" id="PF00920">
    <property type="entry name" value="ILVD_EDD_N"/>
    <property type="match status" value="1"/>
</dbReference>
<dbReference type="PROSITE" id="PS00886">
    <property type="entry name" value="ILVD_EDD_1"/>
    <property type="match status" value="1"/>
</dbReference>
<reference evidence="19" key="1">
    <citation type="submission" date="2022-09" db="EMBL/GenBank/DDBJ databases">
        <title>Actin cytoskeleton and complex cell architecture in an #Asgard archaeon.</title>
        <authorList>
            <person name="Ponce Toledo R.I."/>
            <person name="Schleper C."/>
            <person name="Rodrigues Oliveira T."/>
            <person name="Wollweber F."/>
            <person name="Xu J."/>
            <person name="Rittmann S."/>
            <person name="Klingl A."/>
            <person name="Pilhofer M."/>
        </authorList>
    </citation>
    <scope>NUCLEOTIDE SEQUENCE</scope>
    <source>
        <strain evidence="19">B-35</strain>
    </source>
</reference>
<evidence type="ECO:0000256" key="7">
    <source>
        <dbReference type="ARBA" id="ARBA00023004"/>
    </source>
</evidence>
<proteinExistence type="inferred from homology"/>
<dbReference type="Pfam" id="PF24877">
    <property type="entry name" value="ILV_EDD_C"/>
    <property type="match status" value="1"/>
</dbReference>
<feature type="domain" description="Dihydroxy-acid/6-phosphogluconate dehydratase C-terminal" evidence="18">
    <location>
        <begin position="364"/>
        <end position="554"/>
    </location>
</feature>
<evidence type="ECO:0000259" key="18">
    <source>
        <dbReference type="Pfam" id="PF24877"/>
    </source>
</evidence>
<keyword evidence="7" id="KW-0408">Iron</keyword>
<keyword evidence="4" id="KW-0001">2Fe-2S</keyword>
<gene>
    <name evidence="19" type="ORF">NEF87_003039</name>
</gene>
<evidence type="ECO:0000256" key="13">
    <source>
        <dbReference type="ARBA" id="ARBA00029437"/>
    </source>
</evidence>
<dbReference type="NCBIfam" id="TIGR00110">
    <property type="entry name" value="ilvD"/>
    <property type="match status" value="1"/>
</dbReference>
<evidence type="ECO:0000256" key="9">
    <source>
        <dbReference type="ARBA" id="ARBA00023239"/>
    </source>
</evidence>
<keyword evidence="3" id="KW-0028">Amino-acid biosynthesis</keyword>
<keyword evidence="6" id="KW-0460">Magnesium</keyword>
<evidence type="ECO:0000256" key="6">
    <source>
        <dbReference type="ARBA" id="ARBA00022842"/>
    </source>
</evidence>
<keyword evidence="20" id="KW-1185">Reference proteome</keyword>
<dbReference type="SUPFAM" id="SSF52016">
    <property type="entry name" value="LeuD/IlvD-like"/>
    <property type="match status" value="1"/>
</dbReference>
<dbReference type="InterPro" id="IPR037237">
    <property type="entry name" value="IlvD/EDD_N"/>
</dbReference>
<comment type="catalytic activity">
    <reaction evidence="11">
        <text>(2R)-2,3-dihydroxy-3-methylbutanoate = 3-methyl-2-oxobutanoate + H2O</text>
        <dbReference type="Rhea" id="RHEA:24809"/>
        <dbReference type="ChEBI" id="CHEBI:11851"/>
        <dbReference type="ChEBI" id="CHEBI:15377"/>
        <dbReference type="ChEBI" id="CHEBI:49072"/>
        <dbReference type="EC" id="4.2.1.9"/>
    </reaction>
    <physiologicalReaction direction="left-to-right" evidence="11">
        <dbReference type="Rhea" id="RHEA:24810"/>
    </physiologicalReaction>
</comment>
<evidence type="ECO:0000256" key="5">
    <source>
        <dbReference type="ARBA" id="ARBA00022723"/>
    </source>
</evidence>
<evidence type="ECO:0000313" key="19">
    <source>
        <dbReference type="EMBL" id="UYP46754.1"/>
    </source>
</evidence>
<dbReference type="Gene3D" id="3.50.30.80">
    <property type="entry name" value="IlvD/EDD C-terminal domain-like"/>
    <property type="match status" value="1"/>
</dbReference>
<evidence type="ECO:0000256" key="2">
    <source>
        <dbReference type="ARBA" id="ARBA00006486"/>
    </source>
</evidence>
<dbReference type="InterPro" id="IPR004404">
    <property type="entry name" value="DihydroxyA_deHydtase"/>
</dbReference>
<dbReference type="PANTHER" id="PTHR43661">
    <property type="entry name" value="D-XYLONATE DEHYDRATASE"/>
    <property type="match status" value="1"/>
</dbReference>
<evidence type="ECO:0000256" key="1">
    <source>
        <dbReference type="ARBA" id="ARBA00001946"/>
    </source>
</evidence>
<dbReference type="InterPro" id="IPR042096">
    <property type="entry name" value="Dihydro-acid_dehy_C"/>
</dbReference>
<dbReference type="EMBL" id="CP104013">
    <property type="protein sequence ID" value="UYP46754.1"/>
    <property type="molecule type" value="Genomic_DNA"/>
</dbReference>
<dbReference type="InterPro" id="IPR020558">
    <property type="entry name" value="DiOHA_6PGluconate_deHydtase_CS"/>
</dbReference>